<evidence type="ECO:0000256" key="2">
    <source>
        <dbReference type="ARBA" id="ARBA00023125"/>
    </source>
</evidence>
<evidence type="ECO:0000313" key="6">
    <source>
        <dbReference type="EMBL" id="AJQ92539.1"/>
    </source>
</evidence>
<organism evidence="6 7">
    <name type="scientific">Gynuella sunshinyii YC6258</name>
    <dbReference type="NCBI Taxonomy" id="1445510"/>
    <lineage>
        <taxon>Bacteria</taxon>
        <taxon>Pseudomonadati</taxon>
        <taxon>Pseudomonadota</taxon>
        <taxon>Gammaproteobacteria</taxon>
        <taxon>Oceanospirillales</taxon>
        <taxon>Saccharospirillaceae</taxon>
        <taxon>Gynuella</taxon>
    </lineage>
</organism>
<dbReference type="AlphaFoldDB" id="A0A0C5VQI9"/>
<evidence type="ECO:0000256" key="4">
    <source>
        <dbReference type="ARBA" id="ARBA00023163"/>
    </source>
</evidence>
<dbReference type="Gene3D" id="2.60.120.280">
    <property type="entry name" value="Regulatory protein AraC"/>
    <property type="match status" value="1"/>
</dbReference>
<protein>
    <submittedName>
        <fullName evidence="6">AraC-type DNA-binding domain-containing protein</fullName>
    </submittedName>
</protein>
<dbReference type="InterPro" id="IPR020449">
    <property type="entry name" value="Tscrpt_reg_AraC-type_HTH"/>
</dbReference>
<keyword evidence="1" id="KW-0805">Transcription regulation</keyword>
<sequence>MQAGNVFQFSQNPWLPDVRGLTAAMADFTYERHSHEEYSLGVTLAGRQDFFHNGHYHSSQPGTIILFNPDEIHDGHSGTDETLRYRMIYLHPRQLQPLLNSITERPRPDFRFSQTLLRDEVLCAAILQQVINMEAGDDSGVAPLTLEAGLYRIAERLCQLGGDYQPCSTVSRPDRLLERVKDYIEAHLQSRLTLEDMSQVANLSKYHFLRLFRSQCGITPYQYVLNRRINGARKALERGGSVEDVAYLYGFSDLSHFNRRFKPVYGTTPRQYQRNLRIC</sequence>
<keyword evidence="3" id="KW-0010">Activator</keyword>
<dbReference type="OrthoDB" id="9809338at2"/>
<dbReference type="PROSITE" id="PS01124">
    <property type="entry name" value="HTH_ARAC_FAMILY_2"/>
    <property type="match status" value="1"/>
</dbReference>
<dbReference type="Pfam" id="PF02311">
    <property type="entry name" value="AraC_binding"/>
    <property type="match status" value="1"/>
</dbReference>
<dbReference type="InterPro" id="IPR003313">
    <property type="entry name" value="AraC-bd"/>
</dbReference>
<dbReference type="SUPFAM" id="SSF46689">
    <property type="entry name" value="Homeodomain-like"/>
    <property type="match status" value="2"/>
</dbReference>
<dbReference type="Gene3D" id="1.10.10.60">
    <property type="entry name" value="Homeodomain-like"/>
    <property type="match status" value="2"/>
</dbReference>
<dbReference type="InterPro" id="IPR009057">
    <property type="entry name" value="Homeodomain-like_sf"/>
</dbReference>
<dbReference type="PANTHER" id="PTHR46796">
    <property type="entry name" value="HTH-TYPE TRANSCRIPTIONAL ACTIVATOR RHAS-RELATED"/>
    <property type="match status" value="1"/>
</dbReference>
<dbReference type="EMBL" id="CP007142">
    <property type="protein sequence ID" value="AJQ92539.1"/>
    <property type="molecule type" value="Genomic_DNA"/>
</dbReference>
<accession>A0A0C5VQI9</accession>
<evidence type="ECO:0000256" key="1">
    <source>
        <dbReference type="ARBA" id="ARBA00023015"/>
    </source>
</evidence>
<dbReference type="PRINTS" id="PR00032">
    <property type="entry name" value="HTHARAC"/>
</dbReference>
<dbReference type="KEGG" id="gsn:YC6258_00489"/>
<dbReference type="PATRIC" id="fig|1445510.3.peg.473"/>
<dbReference type="STRING" id="1445510.YC6258_00489"/>
<evidence type="ECO:0000259" key="5">
    <source>
        <dbReference type="PROSITE" id="PS01124"/>
    </source>
</evidence>
<dbReference type="GO" id="GO:0003700">
    <property type="term" value="F:DNA-binding transcription factor activity"/>
    <property type="evidence" value="ECO:0007669"/>
    <property type="project" value="InterPro"/>
</dbReference>
<dbReference type="Pfam" id="PF12833">
    <property type="entry name" value="HTH_18"/>
    <property type="match status" value="1"/>
</dbReference>
<dbReference type="InterPro" id="IPR050204">
    <property type="entry name" value="AraC_XylS_family_regulators"/>
</dbReference>
<evidence type="ECO:0000256" key="3">
    <source>
        <dbReference type="ARBA" id="ARBA00023159"/>
    </source>
</evidence>
<name>A0A0C5VQI9_9GAMM</name>
<proteinExistence type="predicted"/>
<dbReference type="InterPro" id="IPR037923">
    <property type="entry name" value="HTH-like"/>
</dbReference>
<dbReference type="HOGENOM" id="CLU_000445_88_16_6"/>
<dbReference type="SUPFAM" id="SSF51215">
    <property type="entry name" value="Regulatory protein AraC"/>
    <property type="match status" value="1"/>
</dbReference>
<feature type="domain" description="HTH araC/xylS-type" evidence="5">
    <location>
        <begin position="178"/>
        <end position="275"/>
    </location>
</feature>
<dbReference type="RefSeq" id="WP_044615577.1">
    <property type="nucleotide sequence ID" value="NZ_CP007142.1"/>
</dbReference>
<dbReference type="GO" id="GO:0043565">
    <property type="term" value="F:sequence-specific DNA binding"/>
    <property type="evidence" value="ECO:0007669"/>
    <property type="project" value="InterPro"/>
</dbReference>
<keyword evidence="7" id="KW-1185">Reference proteome</keyword>
<evidence type="ECO:0000313" key="7">
    <source>
        <dbReference type="Proteomes" id="UP000032266"/>
    </source>
</evidence>
<keyword evidence="4" id="KW-0804">Transcription</keyword>
<dbReference type="InterPro" id="IPR018060">
    <property type="entry name" value="HTH_AraC"/>
</dbReference>
<keyword evidence="2 6" id="KW-0238">DNA-binding</keyword>
<reference evidence="6 7" key="1">
    <citation type="submission" date="2014-01" db="EMBL/GenBank/DDBJ databases">
        <title>Full genme sequencing of cellulolytic bacterium Gynuella sunshinyii YC6258T gen. nov., sp. nov.</title>
        <authorList>
            <person name="Khan H."/>
            <person name="Chung E.J."/>
            <person name="Chung Y.R."/>
        </authorList>
    </citation>
    <scope>NUCLEOTIDE SEQUENCE [LARGE SCALE GENOMIC DNA]</scope>
    <source>
        <strain evidence="6 7">YC6258</strain>
    </source>
</reference>
<gene>
    <name evidence="6" type="ORF">YC6258_00489</name>
</gene>
<dbReference type="SMART" id="SM00342">
    <property type="entry name" value="HTH_ARAC"/>
    <property type="match status" value="1"/>
</dbReference>
<dbReference type="Proteomes" id="UP000032266">
    <property type="component" value="Chromosome"/>
</dbReference>
<dbReference type="PANTHER" id="PTHR46796:SF2">
    <property type="entry name" value="TRANSCRIPTIONAL REGULATORY PROTEIN"/>
    <property type="match status" value="1"/>
</dbReference>